<dbReference type="EMBL" id="CP009112">
    <property type="protein sequence ID" value="ANS32173.1"/>
    <property type="molecule type" value="Genomic_DNA"/>
</dbReference>
<name>A0A1B1KHS2_RHOOP</name>
<keyword evidence="1" id="KW-0614">Plasmid</keyword>
<sequence>MDSLQRRSAKCAMGRGGCGCGCGEVGASGGYAMPGVRVHAITSISQRPATWVVVIVWVNCVAGSPGRISVRTSV</sequence>
<geneLocation type="plasmid" evidence="2">
    <name>pr1cp1</name>
</geneLocation>
<protein>
    <submittedName>
        <fullName evidence="1">Uncharacterized protein</fullName>
    </submittedName>
</protein>
<dbReference type="Proteomes" id="UP000186108">
    <property type="component" value="Plasmid pR1CP1"/>
</dbReference>
<organism evidence="1 2">
    <name type="scientific">Rhodococcus opacus</name>
    <name type="common">Nocardia opaca</name>
    <dbReference type="NCBI Taxonomy" id="37919"/>
    <lineage>
        <taxon>Bacteria</taxon>
        <taxon>Bacillati</taxon>
        <taxon>Actinomycetota</taxon>
        <taxon>Actinomycetes</taxon>
        <taxon>Mycobacteriales</taxon>
        <taxon>Nocardiaceae</taxon>
        <taxon>Rhodococcus</taxon>
    </lineage>
</organism>
<evidence type="ECO:0000313" key="1">
    <source>
        <dbReference type="EMBL" id="ANS32173.1"/>
    </source>
</evidence>
<reference evidence="1 2" key="1">
    <citation type="submission" date="2014-07" db="EMBL/GenBank/DDBJ databases">
        <authorList>
            <person name="Zhang J.E."/>
            <person name="Yang H."/>
            <person name="Guo J."/>
            <person name="Deng Z."/>
            <person name="Luo H."/>
            <person name="Luo M."/>
            <person name="Zhao B."/>
        </authorList>
    </citation>
    <scope>NUCLEOTIDE SEQUENCE [LARGE SCALE GENOMIC DNA]</scope>
    <source>
        <strain evidence="1 2">1CP</strain>
        <plasmid evidence="2">Plasmid pr1cp1</plasmid>
    </source>
</reference>
<evidence type="ECO:0000313" key="2">
    <source>
        <dbReference type="Proteomes" id="UP000186108"/>
    </source>
</evidence>
<gene>
    <name evidence="1" type="ORF">R1CP_37870</name>
</gene>
<proteinExistence type="predicted"/>
<accession>A0A1B1KHS2</accession>
<dbReference type="AlphaFoldDB" id="A0A1B1KHS2"/>